<protein>
    <submittedName>
        <fullName evidence="1">Uncharacterized protein</fullName>
    </submittedName>
</protein>
<comment type="caution">
    <text evidence="1">The sequence shown here is derived from an EMBL/GenBank/DDBJ whole genome shotgun (WGS) entry which is preliminary data.</text>
</comment>
<proteinExistence type="predicted"/>
<organism evidence="1 2">
    <name type="scientific">Sphaerosporella brunnea</name>
    <dbReference type="NCBI Taxonomy" id="1250544"/>
    <lineage>
        <taxon>Eukaryota</taxon>
        <taxon>Fungi</taxon>
        <taxon>Dikarya</taxon>
        <taxon>Ascomycota</taxon>
        <taxon>Pezizomycotina</taxon>
        <taxon>Pezizomycetes</taxon>
        <taxon>Pezizales</taxon>
        <taxon>Pyronemataceae</taxon>
        <taxon>Sphaerosporella</taxon>
    </lineage>
</organism>
<evidence type="ECO:0000313" key="1">
    <source>
        <dbReference type="EMBL" id="KAA8895238.1"/>
    </source>
</evidence>
<gene>
    <name evidence="1" type="ORF">FN846DRAFT_894355</name>
</gene>
<reference evidence="1 2" key="1">
    <citation type="submission" date="2019-09" db="EMBL/GenBank/DDBJ databases">
        <title>Draft genome of the ectomycorrhizal ascomycete Sphaerosporella brunnea.</title>
        <authorList>
            <consortium name="DOE Joint Genome Institute"/>
            <person name="Benucci G.M."/>
            <person name="Marozzi G."/>
            <person name="Antonielli L."/>
            <person name="Sanchez S."/>
            <person name="Marco P."/>
            <person name="Wang X."/>
            <person name="Falini L.B."/>
            <person name="Barry K."/>
            <person name="Haridas S."/>
            <person name="Lipzen A."/>
            <person name="Labutti K."/>
            <person name="Grigoriev I.V."/>
            <person name="Murat C."/>
            <person name="Martin F."/>
            <person name="Albertini E."/>
            <person name="Donnini D."/>
            <person name="Bonito G."/>
        </authorList>
    </citation>
    <scope>NUCLEOTIDE SEQUENCE [LARGE SCALE GENOMIC DNA]</scope>
    <source>
        <strain evidence="1 2">Sb_GMNB300</strain>
    </source>
</reference>
<dbReference type="EMBL" id="VXIS01000279">
    <property type="protein sequence ID" value="KAA8895238.1"/>
    <property type="molecule type" value="Genomic_DNA"/>
</dbReference>
<dbReference type="OrthoDB" id="2278877at2759"/>
<dbReference type="InParanoid" id="A0A5J5EKK2"/>
<dbReference type="AlphaFoldDB" id="A0A5J5EKK2"/>
<name>A0A5J5EKK2_9PEZI</name>
<sequence>MSLSFPAKFPPLPAGFQGCAGQKCGEPAPEFSLISPFSGMVSNLSDAESYSLTHILPETSALVRGAPQGVPTYLHLHHKQAFSTRTFACILGACFKTGRLGQSRQHPSRSAGLGPMWL</sequence>
<evidence type="ECO:0000313" key="2">
    <source>
        <dbReference type="Proteomes" id="UP000326924"/>
    </source>
</evidence>
<accession>A0A5J5EKK2</accession>
<dbReference type="Proteomes" id="UP000326924">
    <property type="component" value="Unassembled WGS sequence"/>
</dbReference>
<keyword evidence="2" id="KW-1185">Reference proteome</keyword>